<protein>
    <submittedName>
        <fullName evidence="4">O-antigen biosynthesis protein WbqV</fullName>
    </submittedName>
</protein>
<proteinExistence type="inferred from homology"/>
<dbReference type="InterPro" id="IPR036291">
    <property type="entry name" value="NAD(P)-bd_dom_sf"/>
</dbReference>
<keyword evidence="2" id="KW-0812">Transmembrane</keyword>
<keyword evidence="2" id="KW-1133">Transmembrane helix</keyword>
<evidence type="ECO:0000313" key="5">
    <source>
        <dbReference type="Proteomes" id="UP000548978"/>
    </source>
</evidence>
<gene>
    <name evidence="4" type="ORF">FHS65_002162</name>
</gene>
<evidence type="ECO:0000313" key="4">
    <source>
        <dbReference type="EMBL" id="MBB5661401.1"/>
    </source>
</evidence>
<feature type="transmembrane region" description="Helical" evidence="2">
    <location>
        <begin position="87"/>
        <end position="106"/>
    </location>
</feature>
<name>A0A7W9E7W3_9CAUL</name>
<dbReference type="PANTHER" id="PTHR43318">
    <property type="entry name" value="UDP-N-ACETYLGLUCOSAMINE 4,6-DEHYDRATASE"/>
    <property type="match status" value="1"/>
</dbReference>
<keyword evidence="2" id="KW-0472">Membrane</keyword>
<feature type="transmembrane region" description="Helical" evidence="2">
    <location>
        <begin position="9"/>
        <end position="28"/>
    </location>
</feature>
<dbReference type="RefSeq" id="WP_123285702.1">
    <property type="nucleotide sequence ID" value="NZ_JACIJB010000010.1"/>
</dbReference>
<evidence type="ECO:0000259" key="3">
    <source>
        <dbReference type="Pfam" id="PF02719"/>
    </source>
</evidence>
<feature type="domain" description="Polysaccharide biosynthesis protein CapD-like" evidence="3">
    <location>
        <begin position="304"/>
        <end position="577"/>
    </location>
</feature>
<dbReference type="AlphaFoldDB" id="A0A7W9E7W3"/>
<dbReference type="PANTHER" id="PTHR43318:SF1">
    <property type="entry name" value="POLYSACCHARIDE BIOSYNTHESIS PROTEIN EPSC-RELATED"/>
    <property type="match status" value="1"/>
</dbReference>
<dbReference type="SUPFAM" id="SSF51735">
    <property type="entry name" value="NAD(P)-binding Rossmann-fold domains"/>
    <property type="match status" value="1"/>
</dbReference>
<dbReference type="InterPro" id="IPR051203">
    <property type="entry name" value="Polysaccharide_Synthase-Rel"/>
</dbReference>
<sequence>MRASLTATWAAKYLIHIGALFVGFLLAYELRRALPIEWWFQGGDAIRVIGWAALYALIGALVEAVFQTERTAWRFASVRDVVALGRNVVLTVAFFLLAIFAVDRGVQLPRSVIPLTAVLSVLFLVGVRLLWRLPRESELIHHLLPTWWRKISDDRTPLILVGSLADADRQIRLLQADADQPYQPVGIVTPDVAEVGMRLQGVPAILALEVWRDQHIPFRRRDEPVPGILFLQDPVHSFGLTPQRVGELKKAGHTLLRPHVLTEVGAPGPRADLLTEIPLEEFLPRQPISLPTGPVEDLIRGKRILVTGAGGSIGSEIARQMVQLGCGHLTLLDHSEFQLFEIDRELGGVKTAMTRRAVLANVRDEARIREVFDQERPDIVFHAAALKHVALVENNPAEGVLTNVQGTWNVIRAATAAKAAQFVLISTDKAVDPSNVMGATKRIAETLLELVPESGTRLSAVRFGNVLGSAGSVVPIFRDQIARGGPVTVTHPDVNRYFMTIPEAVQLVLHSTAVKAARADEGPSKFLLEMGEPVRIADLARQMIELSGKTPDVDIKIEYTGLKQGEKIAEILSDDGEDPRPCVDGILEVMGRTGAGRLDTARLQTLVSAARMNAGHEVTMLLSQAIADVRAPRDARTPS</sequence>
<feature type="transmembrane region" description="Helical" evidence="2">
    <location>
        <begin position="48"/>
        <end position="66"/>
    </location>
</feature>
<dbReference type="CDD" id="cd05237">
    <property type="entry name" value="UDP_invert_4-6DH_SDR_e"/>
    <property type="match status" value="1"/>
</dbReference>
<keyword evidence="5" id="KW-1185">Reference proteome</keyword>
<organism evidence="4 5">
    <name type="scientific">Brevundimonas halotolerans</name>
    <dbReference type="NCBI Taxonomy" id="69670"/>
    <lineage>
        <taxon>Bacteria</taxon>
        <taxon>Pseudomonadati</taxon>
        <taxon>Pseudomonadota</taxon>
        <taxon>Alphaproteobacteria</taxon>
        <taxon>Caulobacterales</taxon>
        <taxon>Caulobacteraceae</taxon>
        <taxon>Brevundimonas</taxon>
    </lineage>
</organism>
<evidence type="ECO:0000256" key="2">
    <source>
        <dbReference type="SAM" id="Phobius"/>
    </source>
</evidence>
<reference evidence="4 5" key="1">
    <citation type="submission" date="2020-08" db="EMBL/GenBank/DDBJ databases">
        <title>Genomic Encyclopedia of Type Strains, Phase IV (KMG-IV): sequencing the most valuable type-strain genomes for metagenomic binning, comparative biology and taxonomic classification.</title>
        <authorList>
            <person name="Goeker M."/>
        </authorList>
    </citation>
    <scope>NUCLEOTIDE SEQUENCE [LARGE SCALE GENOMIC DNA]</scope>
    <source>
        <strain evidence="4 5">DSM 24448</strain>
    </source>
</reference>
<accession>A0A7W9E7W3</accession>
<dbReference type="Gene3D" id="3.40.50.720">
    <property type="entry name" value="NAD(P)-binding Rossmann-like Domain"/>
    <property type="match status" value="1"/>
</dbReference>
<dbReference type="EMBL" id="JACIJB010000010">
    <property type="protein sequence ID" value="MBB5661401.1"/>
    <property type="molecule type" value="Genomic_DNA"/>
</dbReference>
<evidence type="ECO:0000256" key="1">
    <source>
        <dbReference type="ARBA" id="ARBA00007430"/>
    </source>
</evidence>
<dbReference type="Proteomes" id="UP000548978">
    <property type="component" value="Unassembled WGS sequence"/>
</dbReference>
<comment type="similarity">
    <text evidence="1">Belongs to the polysaccharide synthase family.</text>
</comment>
<dbReference type="InterPro" id="IPR003869">
    <property type="entry name" value="Polysac_CapD-like"/>
</dbReference>
<dbReference type="OrthoDB" id="9803111at2"/>
<dbReference type="Pfam" id="PF02719">
    <property type="entry name" value="Polysacc_synt_2"/>
    <property type="match status" value="1"/>
</dbReference>
<feature type="transmembrane region" description="Helical" evidence="2">
    <location>
        <begin position="112"/>
        <end position="131"/>
    </location>
</feature>
<comment type="caution">
    <text evidence="4">The sequence shown here is derived from an EMBL/GenBank/DDBJ whole genome shotgun (WGS) entry which is preliminary data.</text>
</comment>